<keyword evidence="2" id="KW-1185">Reference proteome</keyword>
<proteinExistence type="predicted"/>
<dbReference type="EMBL" id="UYWY01021467">
    <property type="protein sequence ID" value="VDM44206.1"/>
    <property type="molecule type" value="Genomic_DNA"/>
</dbReference>
<protein>
    <submittedName>
        <fullName evidence="1 3">Uncharacterized protein</fullName>
    </submittedName>
</protein>
<reference evidence="1 2" key="2">
    <citation type="submission" date="2018-11" db="EMBL/GenBank/DDBJ databases">
        <authorList>
            <consortium name="Pathogen Informatics"/>
        </authorList>
    </citation>
    <scope>NUCLEOTIDE SEQUENCE [LARGE SCALE GENOMIC DNA]</scope>
</reference>
<dbReference type="Proteomes" id="UP000050794">
    <property type="component" value="Unassembled WGS sequence"/>
</dbReference>
<name>A0A183UWL5_TOXCA</name>
<evidence type="ECO:0000313" key="1">
    <source>
        <dbReference type="EMBL" id="VDM44206.1"/>
    </source>
</evidence>
<gene>
    <name evidence="1" type="ORF">TCNE_LOCUS12885</name>
</gene>
<accession>A0A183UWL5</accession>
<dbReference type="WBParaSite" id="TCNE_0001288501-mRNA-1">
    <property type="protein sequence ID" value="TCNE_0001288501-mRNA-1"/>
    <property type="gene ID" value="TCNE_0001288501"/>
</dbReference>
<evidence type="ECO:0000313" key="3">
    <source>
        <dbReference type="WBParaSite" id="TCNE_0001288501-mRNA-1"/>
    </source>
</evidence>
<evidence type="ECO:0000313" key="2">
    <source>
        <dbReference type="Proteomes" id="UP000050794"/>
    </source>
</evidence>
<reference evidence="3" key="1">
    <citation type="submission" date="2016-06" db="UniProtKB">
        <authorList>
            <consortium name="WormBaseParasite"/>
        </authorList>
    </citation>
    <scope>IDENTIFICATION</scope>
</reference>
<sequence>MQERLLYNNVDNLQDSLTGTVSDRTLAHLLFIAEASGVCDEIRNLLSSAFFKSAVTNVYRVSIVKPGIATGVVPVGVGIEVAVEVGIVEVGVVEVGVVEVVAEVRVEVAIEIGVGVEVVAEVGVGATGTAPIVVAPAVKAIVKVVEVAEVVVEVAERVVQRVAGAIPVVATVAPVRAARSTSPVVSAASTAPVLATTPVIEPLIGVGRHSG</sequence>
<dbReference type="AlphaFoldDB" id="A0A183UWL5"/>
<organism evidence="2 3">
    <name type="scientific">Toxocara canis</name>
    <name type="common">Canine roundworm</name>
    <dbReference type="NCBI Taxonomy" id="6265"/>
    <lineage>
        <taxon>Eukaryota</taxon>
        <taxon>Metazoa</taxon>
        <taxon>Ecdysozoa</taxon>
        <taxon>Nematoda</taxon>
        <taxon>Chromadorea</taxon>
        <taxon>Rhabditida</taxon>
        <taxon>Spirurina</taxon>
        <taxon>Ascaridomorpha</taxon>
        <taxon>Ascaridoidea</taxon>
        <taxon>Toxocaridae</taxon>
        <taxon>Toxocara</taxon>
    </lineage>
</organism>